<protein>
    <submittedName>
        <fullName evidence="3">Uncharacterized protein LOC111431827</fullName>
    </submittedName>
</protein>
<evidence type="ECO:0000256" key="1">
    <source>
        <dbReference type="SAM" id="MobiDB-lite"/>
    </source>
</evidence>
<dbReference type="KEGG" id="cmos:111431827"/>
<dbReference type="RefSeq" id="XP_022924296.1">
    <property type="nucleotide sequence ID" value="XM_023068528.1"/>
</dbReference>
<feature type="region of interest" description="Disordered" evidence="1">
    <location>
        <begin position="1"/>
        <end position="31"/>
    </location>
</feature>
<dbReference type="PANTHER" id="PTHR34657:SF4">
    <property type="entry name" value="EMBRYO SAC DEVELOPMENT ARREST 6"/>
    <property type="match status" value="1"/>
</dbReference>
<accession>A0A6J1E960</accession>
<dbReference type="GeneID" id="111431827"/>
<sequence length="123" mass="13547">MSFHFHSRGLLPAGPSRKRKEPAALKASEPPVSSNRLLAGYMAYEFLTKGTILGREFNPGRAEAIPSAAAQWKKSKSEAAPPEILKKEHQIQSYTEVATILKTTGGHIPEIVNPTQLGRWLQK</sequence>
<evidence type="ECO:0000313" key="3">
    <source>
        <dbReference type="RefSeq" id="XP_022924296.1"/>
    </source>
</evidence>
<organism evidence="2 3">
    <name type="scientific">Cucurbita moschata</name>
    <name type="common">Winter crookneck squash</name>
    <name type="synonym">Cucurbita pepo var. moschata</name>
    <dbReference type="NCBI Taxonomy" id="3662"/>
    <lineage>
        <taxon>Eukaryota</taxon>
        <taxon>Viridiplantae</taxon>
        <taxon>Streptophyta</taxon>
        <taxon>Embryophyta</taxon>
        <taxon>Tracheophyta</taxon>
        <taxon>Spermatophyta</taxon>
        <taxon>Magnoliopsida</taxon>
        <taxon>eudicotyledons</taxon>
        <taxon>Gunneridae</taxon>
        <taxon>Pentapetalae</taxon>
        <taxon>rosids</taxon>
        <taxon>fabids</taxon>
        <taxon>Cucurbitales</taxon>
        <taxon>Cucurbitaceae</taxon>
        <taxon>Cucurbiteae</taxon>
        <taxon>Cucurbita</taxon>
    </lineage>
</organism>
<proteinExistence type="predicted"/>
<gene>
    <name evidence="3" type="primary">LOC111431827</name>
</gene>
<name>A0A6J1E960_CUCMO</name>
<dbReference type="PANTHER" id="PTHR34657">
    <property type="entry name" value="EMBRYO SAC DEVELOPMENT ARREST 6"/>
    <property type="match status" value="1"/>
</dbReference>
<dbReference type="Proteomes" id="UP000504609">
    <property type="component" value="Unplaced"/>
</dbReference>
<evidence type="ECO:0000313" key="2">
    <source>
        <dbReference type="Proteomes" id="UP000504609"/>
    </source>
</evidence>
<reference evidence="3" key="1">
    <citation type="submission" date="2025-08" db="UniProtKB">
        <authorList>
            <consortium name="RefSeq"/>
        </authorList>
    </citation>
    <scope>IDENTIFICATION</scope>
    <source>
        <tissue evidence="3">Young leaves</tissue>
    </source>
</reference>
<keyword evidence="2" id="KW-1185">Reference proteome</keyword>
<dbReference type="AlphaFoldDB" id="A0A6J1E960"/>